<evidence type="ECO:0000313" key="2">
    <source>
        <dbReference type="Proteomes" id="UP000730739"/>
    </source>
</evidence>
<dbReference type="Proteomes" id="UP000730739">
    <property type="component" value="Unassembled WGS sequence"/>
</dbReference>
<gene>
    <name evidence="1" type="ORF">J2Z31_005226</name>
</gene>
<accession>A0ABS4R711</accession>
<organism evidence="1 2">
    <name type="scientific">Sinorhizobium kostiense</name>
    <dbReference type="NCBI Taxonomy" id="76747"/>
    <lineage>
        <taxon>Bacteria</taxon>
        <taxon>Pseudomonadati</taxon>
        <taxon>Pseudomonadota</taxon>
        <taxon>Alphaproteobacteria</taxon>
        <taxon>Hyphomicrobiales</taxon>
        <taxon>Rhizobiaceae</taxon>
        <taxon>Sinorhizobium/Ensifer group</taxon>
        <taxon>Sinorhizobium</taxon>
    </lineage>
</organism>
<reference evidence="1 2" key="1">
    <citation type="submission" date="2021-03" db="EMBL/GenBank/DDBJ databases">
        <title>Genomic Encyclopedia of Type Strains, Phase IV (KMG-IV): sequencing the most valuable type-strain genomes for metagenomic binning, comparative biology and taxonomic classification.</title>
        <authorList>
            <person name="Goeker M."/>
        </authorList>
    </citation>
    <scope>NUCLEOTIDE SEQUENCE [LARGE SCALE GENOMIC DNA]</scope>
    <source>
        <strain evidence="1 2">DSM 13372</strain>
    </source>
</reference>
<keyword evidence="2" id="KW-1185">Reference proteome</keyword>
<evidence type="ECO:0000313" key="1">
    <source>
        <dbReference type="EMBL" id="MBP2238685.1"/>
    </source>
</evidence>
<dbReference type="EMBL" id="JAGILA010000009">
    <property type="protein sequence ID" value="MBP2238685.1"/>
    <property type="molecule type" value="Genomic_DNA"/>
</dbReference>
<comment type="caution">
    <text evidence="1">The sequence shown here is derived from an EMBL/GenBank/DDBJ whole genome shotgun (WGS) entry which is preliminary data.</text>
</comment>
<protein>
    <recommendedName>
        <fullName evidence="3">DUF1127 domain-containing protein</fullName>
    </recommendedName>
</protein>
<name>A0ABS4R711_9HYPH</name>
<sequence>MRFALTIWFHSPWLSVDVLPSATNRRLASMGLTSTDSLTASEWLVVDDR</sequence>
<proteinExistence type="predicted"/>
<evidence type="ECO:0008006" key="3">
    <source>
        <dbReference type="Google" id="ProtNLM"/>
    </source>
</evidence>